<accession>A0A951PLA9</accession>
<organism evidence="1 2">
    <name type="scientific">Symplocastrum torsivum CPER-KK1</name>
    <dbReference type="NCBI Taxonomy" id="450513"/>
    <lineage>
        <taxon>Bacteria</taxon>
        <taxon>Bacillati</taxon>
        <taxon>Cyanobacteriota</taxon>
        <taxon>Cyanophyceae</taxon>
        <taxon>Oscillatoriophycideae</taxon>
        <taxon>Oscillatoriales</taxon>
        <taxon>Microcoleaceae</taxon>
        <taxon>Symplocastrum</taxon>
    </lineage>
</organism>
<reference evidence="1" key="2">
    <citation type="journal article" date="2022" name="Microbiol. Resour. Announc.">
        <title>Metagenome Sequencing to Explore Phylogenomics of Terrestrial Cyanobacteria.</title>
        <authorList>
            <person name="Ward R.D."/>
            <person name="Stajich J.E."/>
            <person name="Johansen J.R."/>
            <person name="Huntemann M."/>
            <person name="Clum A."/>
            <person name="Foster B."/>
            <person name="Foster B."/>
            <person name="Roux S."/>
            <person name="Palaniappan K."/>
            <person name="Varghese N."/>
            <person name="Mukherjee S."/>
            <person name="Reddy T.B.K."/>
            <person name="Daum C."/>
            <person name="Copeland A."/>
            <person name="Chen I.A."/>
            <person name="Ivanova N.N."/>
            <person name="Kyrpides N.C."/>
            <person name="Shapiro N."/>
            <person name="Eloe-Fadrosh E.A."/>
            <person name="Pietrasiak N."/>
        </authorList>
    </citation>
    <scope>NUCLEOTIDE SEQUENCE</scope>
    <source>
        <strain evidence="1">CPER-KK1</strain>
    </source>
</reference>
<sequence length="49" mass="5447">MLFVTKAIVLVLLASPTEFVDGLKLEDASLMPEISPKNWFLRSQPKADS</sequence>
<evidence type="ECO:0000313" key="2">
    <source>
        <dbReference type="Proteomes" id="UP000753908"/>
    </source>
</evidence>
<dbReference type="AlphaFoldDB" id="A0A951PLA9"/>
<comment type="caution">
    <text evidence="1">The sequence shown here is derived from an EMBL/GenBank/DDBJ whole genome shotgun (WGS) entry which is preliminary data.</text>
</comment>
<evidence type="ECO:0000313" key="1">
    <source>
        <dbReference type="EMBL" id="MBW4545351.1"/>
    </source>
</evidence>
<gene>
    <name evidence="1" type="ORF">KME25_13025</name>
</gene>
<proteinExistence type="predicted"/>
<dbReference type="EMBL" id="JAHHIF010000014">
    <property type="protein sequence ID" value="MBW4545351.1"/>
    <property type="molecule type" value="Genomic_DNA"/>
</dbReference>
<name>A0A951PLA9_9CYAN</name>
<dbReference type="Proteomes" id="UP000753908">
    <property type="component" value="Unassembled WGS sequence"/>
</dbReference>
<protein>
    <submittedName>
        <fullName evidence="1">Uncharacterized protein</fullName>
    </submittedName>
</protein>
<reference evidence="1" key="1">
    <citation type="submission" date="2021-05" db="EMBL/GenBank/DDBJ databases">
        <authorList>
            <person name="Pietrasiak N."/>
            <person name="Ward R."/>
            <person name="Stajich J.E."/>
            <person name="Kurbessoian T."/>
        </authorList>
    </citation>
    <scope>NUCLEOTIDE SEQUENCE</scope>
    <source>
        <strain evidence="1">CPER-KK1</strain>
    </source>
</reference>